<keyword evidence="4 7" id="KW-0808">Transferase</keyword>
<dbReference type="Proteomes" id="UP000005850">
    <property type="component" value="Chromosome"/>
</dbReference>
<dbReference type="InterPro" id="IPR035996">
    <property type="entry name" value="4pyrrol_Methylase_sf"/>
</dbReference>
<dbReference type="InterPro" id="IPR050714">
    <property type="entry name" value="Cobalamin_biosynth_MTase"/>
</dbReference>
<dbReference type="KEGG" id="blr:BRLA_c011930"/>
<evidence type="ECO:0000313" key="7">
    <source>
        <dbReference type="EMBL" id="AIG25533.1"/>
    </source>
</evidence>
<dbReference type="GO" id="GO:0032259">
    <property type="term" value="P:methylation"/>
    <property type="evidence" value="ECO:0007669"/>
    <property type="project" value="UniProtKB-KW"/>
</dbReference>
<dbReference type="InterPro" id="IPR000878">
    <property type="entry name" value="4pyrrol_Mease"/>
</dbReference>
<evidence type="ECO:0000256" key="5">
    <source>
        <dbReference type="ARBA" id="ARBA00022691"/>
    </source>
</evidence>
<dbReference type="SUPFAM" id="SSF53790">
    <property type="entry name" value="Tetrapyrrole methylase"/>
    <property type="match status" value="1"/>
</dbReference>
<dbReference type="EC" id="2.1.1.132" evidence="7"/>
<dbReference type="PANTHER" id="PTHR43182:SF1">
    <property type="entry name" value="COBALT-PRECORRIN-7 C(5)-METHYLTRANSFERASE"/>
    <property type="match status" value="1"/>
</dbReference>
<dbReference type="eggNOG" id="COG2242">
    <property type="taxonomic scope" value="Bacteria"/>
</dbReference>
<evidence type="ECO:0000256" key="1">
    <source>
        <dbReference type="ARBA" id="ARBA00004953"/>
    </source>
</evidence>
<evidence type="ECO:0000256" key="2">
    <source>
        <dbReference type="ARBA" id="ARBA00022573"/>
    </source>
</evidence>
<organism evidence="7 8">
    <name type="scientific">Brevibacillus laterosporus LMG 15441</name>
    <dbReference type="NCBI Taxonomy" id="1042163"/>
    <lineage>
        <taxon>Bacteria</taxon>
        <taxon>Bacillati</taxon>
        <taxon>Bacillota</taxon>
        <taxon>Bacilli</taxon>
        <taxon>Bacillales</taxon>
        <taxon>Paenibacillaceae</taxon>
        <taxon>Brevibacillus</taxon>
    </lineage>
</organism>
<dbReference type="InterPro" id="IPR014776">
    <property type="entry name" value="4pyrrole_Mease_sub2"/>
</dbReference>
<evidence type="ECO:0000256" key="4">
    <source>
        <dbReference type="ARBA" id="ARBA00022679"/>
    </source>
</evidence>
<sequence>MTQVTIIGIGDDGAQGLFPQAIELIKQAQLLVGGERHLAFFPDLDCERFALKSGVLAAIGEIKQAVAAGKEVVVLASGDPLFYGIGGLLTRKLGRDVVQVVPHLSSLQLAFSKMKEAWQDAHIDSVHGRPMLGLAQRVNGKSKVALLTDKENTPAKVAQYLLRFGMDEYEAFVAERLGNKEERCRWFTLVELAETECDPLNVMILKRKENASPVNWTLGIPDEEFAQRKPDKGLITKKEVRVASLAELQIKPDSIVWDIGTATGSVAIEAAKLAPLGAVYAVEKNEPDLENARANMHKFRTDITFINAKAPVGLDEFPDPDAIFVGGSGGELTELVQLFAKRLRPGGRVVINAVTIENLADAMQACKAAGFDVSVTMLQVSRSKPILHLTRLEGLNPVYIITAKHKAKEENKDEQHD</sequence>
<dbReference type="PIRSF" id="PIRSF036428">
    <property type="entry name" value="CobL"/>
    <property type="match status" value="1"/>
</dbReference>
<evidence type="ECO:0000313" key="8">
    <source>
        <dbReference type="Proteomes" id="UP000005850"/>
    </source>
</evidence>
<evidence type="ECO:0000259" key="6">
    <source>
        <dbReference type="Pfam" id="PF00590"/>
    </source>
</evidence>
<dbReference type="GO" id="GO:0009236">
    <property type="term" value="P:cobalamin biosynthetic process"/>
    <property type="evidence" value="ECO:0007669"/>
    <property type="project" value="UniProtKB-UniPathway"/>
</dbReference>
<dbReference type="NCBIfam" id="TIGR02469">
    <property type="entry name" value="CbiT"/>
    <property type="match status" value="1"/>
</dbReference>
<dbReference type="STRING" id="1042163.BRLA_c011930"/>
<dbReference type="CDD" id="cd11644">
    <property type="entry name" value="Precorrin-6Y-MT"/>
    <property type="match status" value="1"/>
</dbReference>
<dbReference type="eggNOG" id="COG2241">
    <property type="taxonomic scope" value="Bacteria"/>
</dbReference>
<reference evidence="7 8" key="1">
    <citation type="journal article" date="2011" name="J. Bacteriol.">
        <title>Genome sequence of Brevibacillus laterosporus LMG 15441, a pathogen of invertebrates.</title>
        <authorList>
            <person name="Djukic M."/>
            <person name="Poehlein A."/>
            <person name="Thurmer A."/>
            <person name="Daniel R."/>
        </authorList>
    </citation>
    <scope>NUCLEOTIDE SEQUENCE [LARGE SCALE GENOMIC DNA]</scope>
    <source>
        <strain evidence="7 8">LMG 15441</strain>
    </source>
</reference>
<dbReference type="CDD" id="cd02440">
    <property type="entry name" value="AdoMet_MTases"/>
    <property type="match status" value="1"/>
</dbReference>
<dbReference type="Pfam" id="PF00590">
    <property type="entry name" value="TP_methylase"/>
    <property type="match status" value="1"/>
</dbReference>
<dbReference type="EMBL" id="CP007806">
    <property type="protein sequence ID" value="AIG25533.1"/>
    <property type="molecule type" value="Genomic_DNA"/>
</dbReference>
<protein>
    <submittedName>
        <fullName evidence="7">Precorrin-6Y C(5,15)-methyltransferase</fullName>
        <ecNumber evidence="7">2.1.1.132</ecNumber>
    </submittedName>
</protein>
<name>A0A075R2V5_BRELA</name>
<accession>A0A075R2V5</accession>
<dbReference type="InterPro" id="IPR006365">
    <property type="entry name" value="Cbl_synth_CobL"/>
</dbReference>
<dbReference type="Gene3D" id="3.40.1010.10">
    <property type="entry name" value="Cobalt-precorrin-4 Transmethylase, Domain 1"/>
    <property type="match status" value="1"/>
</dbReference>
<dbReference type="PANTHER" id="PTHR43182">
    <property type="entry name" value="COBALT-PRECORRIN-6B C(15)-METHYLTRANSFERASE (DECARBOXYLATING)"/>
    <property type="match status" value="1"/>
</dbReference>
<dbReference type="Pfam" id="PF01135">
    <property type="entry name" value="PCMT"/>
    <property type="match status" value="1"/>
</dbReference>
<dbReference type="InterPro" id="IPR029063">
    <property type="entry name" value="SAM-dependent_MTases_sf"/>
</dbReference>
<keyword evidence="2" id="KW-0169">Cobalamin biosynthesis</keyword>
<proteinExistence type="predicted"/>
<dbReference type="Gene3D" id="3.30.950.10">
    <property type="entry name" value="Methyltransferase, Cobalt-precorrin-4 Transmethylase, Domain 2"/>
    <property type="match status" value="1"/>
</dbReference>
<dbReference type="AlphaFoldDB" id="A0A075R2V5"/>
<keyword evidence="3 7" id="KW-0489">Methyltransferase</keyword>
<dbReference type="InterPro" id="IPR014008">
    <property type="entry name" value="Cbl_synth_MTase_CbiT"/>
</dbReference>
<comment type="pathway">
    <text evidence="1">Cofactor biosynthesis; adenosylcobalamin biosynthesis.</text>
</comment>
<keyword evidence="8" id="KW-1185">Reference proteome</keyword>
<keyword evidence="5" id="KW-0949">S-adenosyl-L-methionine</keyword>
<dbReference type="RefSeq" id="WP_003334917.1">
    <property type="nucleotide sequence ID" value="NZ_CP007806.1"/>
</dbReference>
<dbReference type="GO" id="GO:0046025">
    <property type="term" value="F:precorrin-6Y C5,15-methyltransferase (decarboxylating) activity"/>
    <property type="evidence" value="ECO:0007669"/>
    <property type="project" value="UniProtKB-EC"/>
</dbReference>
<dbReference type="SUPFAM" id="SSF53335">
    <property type="entry name" value="S-adenosyl-L-methionine-dependent methyltransferases"/>
    <property type="match status" value="1"/>
</dbReference>
<evidence type="ECO:0000256" key="3">
    <source>
        <dbReference type="ARBA" id="ARBA00022603"/>
    </source>
</evidence>
<dbReference type="InterPro" id="IPR012818">
    <property type="entry name" value="CbiE"/>
</dbReference>
<dbReference type="GO" id="GO:0008276">
    <property type="term" value="F:protein methyltransferase activity"/>
    <property type="evidence" value="ECO:0007669"/>
    <property type="project" value="InterPro"/>
</dbReference>
<dbReference type="Gene3D" id="3.40.50.150">
    <property type="entry name" value="Vaccinia Virus protein VP39"/>
    <property type="match status" value="1"/>
</dbReference>
<dbReference type="UniPathway" id="UPA00148"/>
<dbReference type="InterPro" id="IPR014777">
    <property type="entry name" value="4pyrrole_Mease_sub1"/>
</dbReference>
<gene>
    <name evidence="7" type="ORF">BRLA_c011930</name>
</gene>
<dbReference type="NCBIfam" id="TIGR02467">
    <property type="entry name" value="CbiE"/>
    <property type="match status" value="1"/>
</dbReference>
<dbReference type="HOGENOM" id="CLU_031955_1_2_9"/>
<feature type="domain" description="Tetrapyrrole methylase" evidence="6">
    <location>
        <begin position="4"/>
        <end position="192"/>
    </location>
</feature>